<dbReference type="InterPro" id="IPR025062">
    <property type="entry name" value="DUF4003"/>
</dbReference>
<dbReference type="RefSeq" id="WP_143892822.1">
    <property type="nucleotide sequence ID" value="NZ_CP041666.1"/>
</dbReference>
<dbReference type="KEGG" id="aqt:FN924_06505"/>
<evidence type="ECO:0000313" key="1">
    <source>
        <dbReference type="EMBL" id="QDP39845.1"/>
    </source>
</evidence>
<organism evidence="1 2">
    <name type="scientific">Radiobacillus deserti</name>
    <dbReference type="NCBI Taxonomy" id="2594883"/>
    <lineage>
        <taxon>Bacteria</taxon>
        <taxon>Bacillati</taxon>
        <taxon>Bacillota</taxon>
        <taxon>Bacilli</taxon>
        <taxon>Bacillales</taxon>
        <taxon>Bacillaceae</taxon>
        <taxon>Radiobacillus</taxon>
    </lineage>
</organism>
<gene>
    <name evidence="1" type="ORF">FN924_06505</name>
</gene>
<dbReference type="Pfam" id="PF13170">
    <property type="entry name" value="DUF4003"/>
    <property type="match status" value="1"/>
</dbReference>
<proteinExistence type="predicted"/>
<evidence type="ECO:0000313" key="2">
    <source>
        <dbReference type="Proteomes" id="UP000315215"/>
    </source>
</evidence>
<dbReference type="Proteomes" id="UP000315215">
    <property type="component" value="Chromosome"/>
</dbReference>
<sequence length="318" mass="36460">MNKREQYVATFLNLKKKMKWRPMNKRSLMLIAATYVIQNKPFDWNRFRMLSDYIKYAASVFSPLKSNHRYVLAAKIDTGYDHPEKAFSSMLEAFEALDRAGFWRNEFSYIAATVLLDEGDNNFLAERARHIYDAMRKEHSFITSNSDYPLAALLAKEEGSVRELIETMEYFYSELNKRGFKKGDALQFLSHILSLDNGINRSILIQRCATILHALEDFGIKRKRMYYPVIGLLAFVNNGESLLPIIQSTWNELNEVEAFIWNEDLNLLMAVNIIVSDQFEQNEIMLTGLTTTIESIVQAQEAASTAAWIGAMGGISSN</sequence>
<keyword evidence="2" id="KW-1185">Reference proteome</keyword>
<dbReference type="AlphaFoldDB" id="A0A516KEL0"/>
<protein>
    <submittedName>
        <fullName evidence="1">DUF4003 domain-containing protein</fullName>
    </submittedName>
</protein>
<name>A0A516KEL0_9BACI</name>
<accession>A0A516KEL0</accession>
<reference evidence="1 2" key="1">
    <citation type="submission" date="2019-07" db="EMBL/GenBank/DDBJ databases">
        <authorList>
            <person name="Li J."/>
        </authorList>
    </citation>
    <scope>NUCLEOTIDE SEQUENCE [LARGE SCALE GENOMIC DNA]</scope>
    <source>
        <strain evidence="1 2">TKL69</strain>
    </source>
</reference>
<dbReference type="EMBL" id="CP041666">
    <property type="protein sequence ID" value="QDP39845.1"/>
    <property type="molecule type" value="Genomic_DNA"/>
</dbReference>